<evidence type="ECO:0000313" key="6">
    <source>
        <dbReference type="EMBL" id="MBO8481414.1"/>
    </source>
</evidence>
<gene>
    <name evidence="6" type="ORF">IAC87_02575</name>
</gene>
<dbReference type="Gene3D" id="3.10.290.10">
    <property type="entry name" value="RNA-binding S4 domain"/>
    <property type="match status" value="1"/>
</dbReference>
<dbReference type="EMBL" id="JADILY010000053">
    <property type="protein sequence ID" value="MBO8481414.1"/>
    <property type="molecule type" value="Genomic_DNA"/>
</dbReference>
<dbReference type="InterPro" id="IPR036986">
    <property type="entry name" value="S4_RNA-bd_sf"/>
</dbReference>
<dbReference type="SMART" id="SM00363">
    <property type="entry name" value="S4"/>
    <property type="match status" value="1"/>
</dbReference>
<dbReference type="PIRSF" id="PIRSF016821">
    <property type="entry name" value="HSP15"/>
    <property type="match status" value="1"/>
</dbReference>
<dbReference type="Proteomes" id="UP000823772">
    <property type="component" value="Unassembled WGS sequence"/>
</dbReference>
<dbReference type="Pfam" id="PF01479">
    <property type="entry name" value="S4"/>
    <property type="match status" value="1"/>
</dbReference>
<dbReference type="GO" id="GO:0043023">
    <property type="term" value="F:ribosomal large subunit binding"/>
    <property type="evidence" value="ECO:0007669"/>
    <property type="project" value="InterPro"/>
</dbReference>
<dbReference type="InterPro" id="IPR002942">
    <property type="entry name" value="S4_RNA-bd"/>
</dbReference>
<proteinExistence type="inferred from homology"/>
<dbReference type="PROSITE" id="PS50889">
    <property type="entry name" value="S4"/>
    <property type="match status" value="1"/>
</dbReference>
<evidence type="ECO:0000256" key="3">
    <source>
        <dbReference type="ARBA" id="ARBA00023125"/>
    </source>
</evidence>
<dbReference type="GO" id="GO:0003677">
    <property type="term" value="F:DNA binding"/>
    <property type="evidence" value="ECO:0007669"/>
    <property type="project" value="UniProtKB-KW"/>
</dbReference>
<evidence type="ECO:0000256" key="4">
    <source>
        <dbReference type="PROSITE-ProRule" id="PRU00182"/>
    </source>
</evidence>
<evidence type="ECO:0000259" key="5">
    <source>
        <dbReference type="SMART" id="SM00363"/>
    </source>
</evidence>
<comment type="similarity">
    <text evidence="1">Belongs to the HSP15 family.</text>
</comment>
<evidence type="ECO:0000313" key="7">
    <source>
        <dbReference type="Proteomes" id="UP000823772"/>
    </source>
</evidence>
<reference evidence="6" key="2">
    <citation type="journal article" date="2021" name="PeerJ">
        <title>Extensive microbial diversity within the chicken gut microbiome revealed by metagenomics and culture.</title>
        <authorList>
            <person name="Gilroy R."/>
            <person name="Ravi A."/>
            <person name="Getino M."/>
            <person name="Pursley I."/>
            <person name="Horton D.L."/>
            <person name="Alikhan N.F."/>
            <person name="Baker D."/>
            <person name="Gharbi K."/>
            <person name="Hall N."/>
            <person name="Watson M."/>
            <person name="Adriaenssens E.M."/>
            <person name="Foster-Nyarko E."/>
            <person name="Jarju S."/>
            <person name="Secka A."/>
            <person name="Antonio M."/>
            <person name="Oren A."/>
            <person name="Chaudhuri R.R."/>
            <person name="La Ragione R."/>
            <person name="Hildebrand F."/>
            <person name="Pallen M.J."/>
        </authorList>
    </citation>
    <scope>NUCLEOTIDE SEQUENCE</scope>
    <source>
        <strain evidence="6">B3-2255</strain>
    </source>
</reference>
<dbReference type="GO" id="GO:0034605">
    <property type="term" value="P:cellular response to heat"/>
    <property type="evidence" value="ECO:0007669"/>
    <property type="project" value="InterPro"/>
</dbReference>
<dbReference type="InterPro" id="IPR025708">
    <property type="entry name" value="HSP15"/>
</dbReference>
<dbReference type="GO" id="GO:0003727">
    <property type="term" value="F:single-stranded RNA binding"/>
    <property type="evidence" value="ECO:0007669"/>
    <property type="project" value="InterPro"/>
</dbReference>
<sequence>MAEVRIDKYLWAIKVYKTRADATDACKGNKVHINGGDAKPSKSVKPGDVITVRKNEVTFTFRLINTIEKRIGAKLVPEYAENITPQEELEKLRRPIETFFLKRERGTGRPTKKERREMDDLWDRYFFDSEDVYGEEDDEEEDY</sequence>
<name>A0A9D9NPK4_9BACT</name>
<accession>A0A9D9NPK4</accession>
<reference evidence="6" key="1">
    <citation type="submission" date="2020-10" db="EMBL/GenBank/DDBJ databases">
        <authorList>
            <person name="Gilroy R."/>
        </authorList>
    </citation>
    <scope>NUCLEOTIDE SEQUENCE</scope>
    <source>
        <strain evidence="6">B3-2255</strain>
    </source>
</reference>
<feature type="domain" description="RNA-binding S4" evidence="5">
    <location>
        <begin position="4"/>
        <end position="65"/>
    </location>
</feature>
<evidence type="ECO:0000256" key="2">
    <source>
        <dbReference type="ARBA" id="ARBA00022884"/>
    </source>
</evidence>
<protein>
    <submittedName>
        <fullName evidence="6">RNA-binding S4 domain-containing protein</fullName>
    </submittedName>
</protein>
<evidence type="ECO:0000256" key="1">
    <source>
        <dbReference type="ARBA" id="ARBA00008396"/>
    </source>
</evidence>
<keyword evidence="2 4" id="KW-0694">RNA-binding</keyword>
<comment type="caution">
    <text evidence="6">The sequence shown here is derived from an EMBL/GenBank/DDBJ whole genome shotgun (WGS) entry which is preliminary data.</text>
</comment>
<dbReference type="SUPFAM" id="SSF55174">
    <property type="entry name" value="Alpha-L RNA-binding motif"/>
    <property type="match status" value="1"/>
</dbReference>
<dbReference type="CDD" id="cd00165">
    <property type="entry name" value="S4"/>
    <property type="match status" value="1"/>
</dbReference>
<dbReference type="AlphaFoldDB" id="A0A9D9NPK4"/>
<keyword evidence="3" id="KW-0238">DNA-binding</keyword>
<organism evidence="6 7">
    <name type="scientific">Candidatus Merdivivens faecigallinarum</name>
    <dbReference type="NCBI Taxonomy" id="2840871"/>
    <lineage>
        <taxon>Bacteria</taxon>
        <taxon>Pseudomonadati</taxon>
        <taxon>Bacteroidota</taxon>
        <taxon>Bacteroidia</taxon>
        <taxon>Bacteroidales</taxon>
        <taxon>Muribaculaceae</taxon>
        <taxon>Muribaculaceae incertae sedis</taxon>
        <taxon>Candidatus Merdivivens</taxon>
    </lineage>
</organism>